<comment type="caution">
    <text evidence="2">The sequence shown here is derived from an EMBL/GenBank/DDBJ whole genome shotgun (WGS) entry which is preliminary data.</text>
</comment>
<dbReference type="AlphaFoldDB" id="A0AAD1UAE0"/>
<accession>A0AAD1UAE0</accession>
<organism evidence="2 3">
    <name type="scientific">Euplotes crassus</name>
    <dbReference type="NCBI Taxonomy" id="5936"/>
    <lineage>
        <taxon>Eukaryota</taxon>
        <taxon>Sar</taxon>
        <taxon>Alveolata</taxon>
        <taxon>Ciliophora</taxon>
        <taxon>Intramacronucleata</taxon>
        <taxon>Spirotrichea</taxon>
        <taxon>Hypotrichia</taxon>
        <taxon>Euplotida</taxon>
        <taxon>Euplotidae</taxon>
        <taxon>Moneuplotes</taxon>
    </lineage>
</organism>
<proteinExistence type="predicted"/>
<protein>
    <submittedName>
        <fullName evidence="2">Uncharacterized protein</fullName>
    </submittedName>
</protein>
<evidence type="ECO:0000313" key="3">
    <source>
        <dbReference type="Proteomes" id="UP001295684"/>
    </source>
</evidence>
<evidence type="ECO:0000313" key="2">
    <source>
        <dbReference type="EMBL" id="CAI2365460.1"/>
    </source>
</evidence>
<name>A0AAD1UAE0_EUPCR</name>
<keyword evidence="3" id="KW-1185">Reference proteome</keyword>
<dbReference type="Proteomes" id="UP001295684">
    <property type="component" value="Unassembled WGS sequence"/>
</dbReference>
<evidence type="ECO:0000256" key="1">
    <source>
        <dbReference type="SAM" id="MobiDB-lite"/>
    </source>
</evidence>
<gene>
    <name evidence="2" type="ORF">ECRASSUSDP1_LOCUS6791</name>
</gene>
<dbReference type="EMBL" id="CAMPGE010006595">
    <property type="protein sequence ID" value="CAI2365460.1"/>
    <property type="molecule type" value="Genomic_DNA"/>
</dbReference>
<reference evidence="2" key="1">
    <citation type="submission" date="2023-07" db="EMBL/GenBank/DDBJ databases">
        <authorList>
            <consortium name="AG Swart"/>
            <person name="Singh M."/>
            <person name="Singh A."/>
            <person name="Seah K."/>
            <person name="Emmerich C."/>
        </authorList>
    </citation>
    <scope>NUCLEOTIDE SEQUENCE</scope>
    <source>
        <strain evidence="2">DP1</strain>
    </source>
</reference>
<sequence length="152" mass="17293">MDSDKNLLFDENLPEDFLSENVTPGKVNTIAHLAKNMDHTPFKSIPGGIKRHTAHAYFGEKRLKNFHASQYDSRKETELIFSTKVCPKIEEVDLPSKPMKLSDNPHPKPNLSQDITTLLKRVRKINARSKNPEIDNPSGFKLTMRNVKPSLD</sequence>
<feature type="region of interest" description="Disordered" evidence="1">
    <location>
        <begin position="128"/>
        <end position="152"/>
    </location>
</feature>